<evidence type="ECO:0000256" key="5">
    <source>
        <dbReference type="ARBA" id="ARBA00022833"/>
    </source>
</evidence>
<proteinExistence type="predicted"/>
<dbReference type="PANTHER" id="PTHR15910">
    <property type="entry name" value="ARCHAEMETZINCIN"/>
    <property type="match status" value="1"/>
</dbReference>
<dbReference type="GO" id="GO:0046872">
    <property type="term" value="F:metal ion binding"/>
    <property type="evidence" value="ECO:0007669"/>
    <property type="project" value="UniProtKB-KW"/>
</dbReference>
<accession>A0AAD4HZI6</accession>
<dbReference type="EMBL" id="JAHCVI010000003">
    <property type="protein sequence ID" value="KAG7288360.1"/>
    <property type="molecule type" value="Genomic_DNA"/>
</dbReference>
<evidence type="ECO:0000256" key="1">
    <source>
        <dbReference type="ARBA" id="ARBA00001947"/>
    </source>
</evidence>
<dbReference type="GO" id="GO:0008237">
    <property type="term" value="F:metallopeptidase activity"/>
    <property type="evidence" value="ECO:0007669"/>
    <property type="project" value="UniProtKB-KW"/>
</dbReference>
<dbReference type="Proteomes" id="UP001197093">
    <property type="component" value="Unassembled WGS sequence"/>
</dbReference>
<comment type="caution">
    <text evidence="8">The sequence shown here is derived from an EMBL/GenBank/DDBJ whole genome shotgun (WGS) entry which is preliminary data.</text>
</comment>
<feature type="region of interest" description="Disordered" evidence="7">
    <location>
        <begin position="290"/>
        <end position="310"/>
    </location>
</feature>
<dbReference type="InterPro" id="IPR012962">
    <property type="entry name" value="Pept_M54_archaemetzincn"/>
</dbReference>
<keyword evidence="6" id="KW-0482">Metalloprotease</keyword>
<reference evidence="8" key="1">
    <citation type="submission" date="2023-02" db="EMBL/GenBank/DDBJ databases">
        <authorList>
            <person name="Palmer J.M."/>
        </authorList>
    </citation>
    <scope>NUCLEOTIDE SEQUENCE</scope>
    <source>
        <strain evidence="8">FW57</strain>
    </source>
</reference>
<keyword evidence="3" id="KW-0479">Metal-binding</keyword>
<evidence type="ECO:0000256" key="6">
    <source>
        <dbReference type="ARBA" id="ARBA00023049"/>
    </source>
</evidence>
<dbReference type="GO" id="GO:0006508">
    <property type="term" value="P:proteolysis"/>
    <property type="evidence" value="ECO:0007669"/>
    <property type="project" value="UniProtKB-KW"/>
</dbReference>
<organism evidence="8 9">
    <name type="scientific">Staphylotrichum longicolle</name>
    <dbReference type="NCBI Taxonomy" id="669026"/>
    <lineage>
        <taxon>Eukaryota</taxon>
        <taxon>Fungi</taxon>
        <taxon>Dikarya</taxon>
        <taxon>Ascomycota</taxon>
        <taxon>Pezizomycotina</taxon>
        <taxon>Sordariomycetes</taxon>
        <taxon>Sordariomycetidae</taxon>
        <taxon>Sordariales</taxon>
        <taxon>Chaetomiaceae</taxon>
        <taxon>Staphylotrichum</taxon>
    </lineage>
</organism>
<evidence type="ECO:0000256" key="7">
    <source>
        <dbReference type="SAM" id="MobiDB-lite"/>
    </source>
</evidence>
<keyword evidence="5" id="KW-0862">Zinc</keyword>
<dbReference type="PANTHER" id="PTHR15910:SF1">
    <property type="entry name" value="ARCHAEMETZINCIN-2"/>
    <property type="match status" value="1"/>
</dbReference>
<evidence type="ECO:0000313" key="9">
    <source>
        <dbReference type="Proteomes" id="UP001197093"/>
    </source>
</evidence>
<sequence length="450" mass="49797">MSPKCNHERLQFDVSPHAVDAGFVRPPLAKRAAATTSSGRVPDRNILTAHTHSESLFPGPLVLPADGLAIDPKEPPQSFRSWATEKLRNPVTRRRKTIYVAPVPEIDKELHSTVGKWTVPFVLQAPMKGGCNPPKAEQIREYLEAFYHPLPVKILPAEVRFVPWSEGKATKPSKQPQYIGLQVGNSVTRITTRRCPDEVYPQQLGLNDILDAAIDVLPDDAYALVMLTDHDLYEDEDDEFCCGRAYGSSRVAVVSSSRYHPLLDEVTGIEREHMWPFSHCEAYVQRMCRDAEPSGSNPKRRKTGLPLGPRATETDSAMAPVIQAGLAAPSPTSSPTALWFSRMARTVAHEVGHCFCLAHCSYYACVMQGTGGIIEDMRQPPYLCLVCLVKLTRAVGDVEKGVDEVQLLIARYTALAKFCETWKRVAMFAAYGAWLGKRIESLKATLASAE</sequence>
<dbReference type="Pfam" id="PF07998">
    <property type="entry name" value="Peptidase_M54"/>
    <property type="match status" value="1"/>
</dbReference>
<dbReference type="AlphaFoldDB" id="A0AAD4HZI6"/>
<dbReference type="CDD" id="cd11375">
    <property type="entry name" value="Peptidase_M54"/>
    <property type="match status" value="1"/>
</dbReference>
<keyword evidence="4" id="KW-0378">Hydrolase</keyword>
<protein>
    <recommendedName>
        <fullName evidence="10">Archaemetzincin-2</fullName>
    </recommendedName>
</protein>
<keyword evidence="2" id="KW-0645">Protease</keyword>
<evidence type="ECO:0000256" key="3">
    <source>
        <dbReference type="ARBA" id="ARBA00022723"/>
    </source>
</evidence>
<evidence type="ECO:0008006" key="10">
    <source>
        <dbReference type="Google" id="ProtNLM"/>
    </source>
</evidence>
<dbReference type="Gene3D" id="3.40.390.10">
    <property type="entry name" value="Collagenase (Catalytic Domain)"/>
    <property type="match status" value="1"/>
</dbReference>
<dbReference type="InterPro" id="IPR024079">
    <property type="entry name" value="MetalloPept_cat_dom_sf"/>
</dbReference>
<gene>
    <name evidence="8" type="ORF">NEMBOFW57_007891</name>
</gene>
<evidence type="ECO:0000313" key="8">
    <source>
        <dbReference type="EMBL" id="KAG7288360.1"/>
    </source>
</evidence>
<keyword evidence="9" id="KW-1185">Reference proteome</keyword>
<comment type="cofactor">
    <cofactor evidence="1">
        <name>Zn(2+)</name>
        <dbReference type="ChEBI" id="CHEBI:29105"/>
    </cofactor>
</comment>
<dbReference type="SUPFAM" id="SSF55486">
    <property type="entry name" value="Metalloproteases ('zincins'), catalytic domain"/>
    <property type="match status" value="1"/>
</dbReference>
<evidence type="ECO:0000256" key="2">
    <source>
        <dbReference type="ARBA" id="ARBA00022670"/>
    </source>
</evidence>
<evidence type="ECO:0000256" key="4">
    <source>
        <dbReference type="ARBA" id="ARBA00022801"/>
    </source>
</evidence>
<name>A0AAD4HZI6_9PEZI</name>